<evidence type="ECO:0000313" key="8">
    <source>
        <dbReference type="Proteomes" id="UP000237347"/>
    </source>
</evidence>
<evidence type="ECO:0000256" key="6">
    <source>
        <dbReference type="ARBA" id="ARBA00023136"/>
    </source>
</evidence>
<dbReference type="InterPro" id="IPR051103">
    <property type="entry name" value="Plant_metabolite_P450s"/>
</dbReference>
<comment type="caution">
    <text evidence="7">The sequence shown here is derived from an EMBL/GenBank/DDBJ whole genome shotgun (WGS) entry which is preliminary data.</text>
</comment>
<accession>A0AAW0L384</accession>
<keyword evidence="8" id="KW-1185">Reference proteome</keyword>
<protein>
    <submittedName>
        <fullName evidence="7">Cytochrome p450 81e8</fullName>
    </submittedName>
</protein>
<evidence type="ECO:0000256" key="3">
    <source>
        <dbReference type="ARBA" id="ARBA00022692"/>
    </source>
</evidence>
<keyword evidence="3" id="KW-0812">Transmembrane</keyword>
<dbReference type="GO" id="GO:0005506">
    <property type="term" value="F:iron ion binding"/>
    <property type="evidence" value="ECO:0007669"/>
    <property type="project" value="InterPro"/>
</dbReference>
<gene>
    <name evidence="7" type="primary">CYP81E8_20</name>
    <name evidence="7" type="ORF">CFP56_009169</name>
</gene>
<dbReference type="PANTHER" id="PTHR24298:SF901">
    <property type="entry name" value="CYTOCHROME P450, FAMILY 81, SUBFAMILY D, POLYPEPTIDE 8"/>
    <property type="match status" value="1"/>
</dbReference>
<evidence type="ECO:0000313" key="7">
    <source>
        <dbReference type="EMBL" id="KAK7845562.1"/>
    </source>
</evidence>
<proteinExistence type="predicted"/>
<dbReference type="GO" id="GO:0020037">
    <property type="term" value="F:heme binding"/>
    <property type="evidence" value="ECO:0007669"/>
    <property type="project" value="InterPro"/>
</dbReference>
<dbReference type="PANTHER" id="PTHR24298">
    <property type="entry name" value="FLAVONOID 3'-MONOOXYGENASE-RELATED"/>
    <property type="match status" value="1"/>
</dbReference>
<evidence type="ECO:0000256" key="2">
    <source>
        <dbReference type="ARBA" id="ARBA00004167"/>
    </source>
</evidence>
<evidence type="ECO:0000256" key="5">
    <source>
        <dbReference type="ARBA" id="ARBA00022989"/>
    </source>
</evidence>
<dbReference type="SUPFAM" id="SSF48264">
    <property type="entry name" value="Cytochrome P450"/>
    <property type="match status" value="1"/>
</dbReference>
<keyword evidence="4" id="KW-0479">Metal-binding</keyword>
<comment type="cofactor">
    <cofactor evidence="1">
        <name>heme</name>
        <dbReference type="ChEBI" id="CHEBI:30413"/>
    </cofactor>
</comment>
<keyword evidence="6" id="KW-0472">Membrane</keyword>
<sequence>MHGPYKEILKYRMTLLVLNLRRLKWVKMVHISFNLMSFGLRRRAYPRARVRGKGGYDIPLDAILLVNAWTIQIDSKIWDDITSFKPETFEMGEDGPHKFLMSFGLRRRAYPRARVRGKGCERRQVPPLTS</sequence>
<organism evidence="7 8">
    <name type="scientific">Quercus suber</name>
    <name type="common">Cork oak</name>
    <dbReference type="NCBI Taxonomy" id="58331"/>
    <lineage>
        <taxon>Eukaryota</taxon>
        <taxon>Viridiplantae</taxon>
        <taxon>Streptophyta</taxon>
        <taxon>Embryophyta</taxon>
        <taxon>Tracheophyta</taxon>
        <taxon>Spermatophyta</taxon>
        <taxon>Magnoliopsida</taxon>
        <taxon>eudicotyledons</taxon>
        <taxon>Gunneridae</taxon>
        <taxon>Pentapetalae</taxon>
        <taxon>rosids</taxon>
        <taxon>fabids</taxon>
        <taxon>Fagales</taxon>
        <taxon>Fagaceae</taxon>
        <taxon>Quercus</taxon>
    </lineage>
</organism>
<dbReference type="Proteomes" id="UP000237347">
    <property type="component" value="Unassembled WGS sequence"/>
</dbReference>
<comment type="subcellular location">
    <subcellularLocation>
        <location evidence="2">Membrane</location>
        <topology evidence="2">Single-pass membrane protein</topology>
    </subcellularLocation>
</comment>
<dbReference type="GO" id="GO:0016709">
    <property type="term" value="F:oxidoreductase activity, acting on paired donors, with incorporation or reduction of molecular oxygen, NAD(P)H as one donor, and incorporation of one atom of oxygen"/>
    <property type="evidence" value="ECO:0007669"/>
    <property type="project" value="TreeGrafter"/>
</dbReference>
<dbReference type="EMBL" id="PKMF04000168">
    <property type="protein sequence ID" value="KAK7845562.1"/>
    <property type="molecule type" value="Genomic_DNA"/>
</dbReference>
<name>A0AAW0L384_QUESU</name>
<dbReference type="InterPro" id="IPR036396">
    <property type="entry name" value="Cyt_P450_sf"/>
</dbReference>
<keyword evidence="5" id="KW-1133">Transmembrane helix</keyword>
<dbReference type="GO" id="GO:0016020">
    <property type="term" value="C:membrane"/>
    <property type="evidence" value="ECO:0007669"/>
    <property type="project" value="UniProtKB-SubCell"/>
</dbReference>
<dbReference type="Gene3D" id="1.10.630.10">
    <property type="entry name" value="Cytochrome P450"/>
    <property type="match status" value="1"/>
</dbReference>
<reference evidence="7 8" key="1">
    <citation type="journal article" date="2018" name="Sci. Data">
        <title>The draft genome sequence of cork oak.</title>
        <authorList>
            <person name="Ramos A.M."/>
            <person name="Usie A."/>
            <person name="Barbosa P."/>
            <person name="Barros P.M."/>
            <person name="Capote T."/>
            <person name="Chaves I."/>
            <person name="Simoes F."/>
            <person name="Abreu I."/>
            <person name="Carrasquinho I."/>
            <person name="Faro C."/>
            <person name="Guimaraes J.B."/>
            <person name="Mendonca D."/>
            <person name="Nobrega F."/>
            <person name="Rodrigues L."/>
            <person name="Saibo N.J.M."/>
            <person name="Varela M.C."/>
            <person name="Egas C."/>
            <person name="Matos J."/>
            <person name="Miguel C.M."/>
            <person name="Oliveira M.M."/>
            <person name="Ricardo C.P."/>
            <person name="Goncalves S."/>
        </authorList>
    </citation>
    <scope>NUCLEOTIDE SEQUENCE [LARGE SCALE GENOMIC DNA]</scope>
    <source>
        <strain evidence="8">cv. HL8</strain>
    </source>
</reference>
<evidence type="ECO:0000256" key="1">
    <source>
        <dbReference type="ARBA" id="ARBA00001971"/>
    </source>
</evidence>
<evidence type="ECO:0000256" key="4">
    <source>
        <dbReference type="ARBA" id="ARBA00022723"/>
    </source>
</evidence>
<dbReference type="AlphaFoldDB" id="A0AAW0L384"/>